<protein>
    <submittedName>
        <fullName evidence="1">Uncharacterized protein</fullName>
    </submittedName>
</protein>
<keyword evidence="2" id="KW-1185">Reference proteome</keyword>
<sequence>MEWTFHDPPPTTGIINIKPNITKNDIIKTDLHYLRRPRVDIALNSRASTMYIKPVTTFPFAFERSKNNSNHEIIELTDRIEAEMNAARAELIDLLQTTGAMVPRVQSRLPTWELDGTDTLAGLRGSALDLSLVDDNNTDVVAQRFAVASYYVALVRLHYQEREELQWLLDVTKSYRIPTYHVGTTFFRLLDCLIEFVAPSFVVSALMRLLEGEAKADIVNDQVLNEFTRDFADIDTLTVLYHPEVLGQYKHVITKYLQHFMREMYQSTTRDAQTNLTLVEGFATTCTAHITQPSKFASDLAACVLYQSEFKKNKIPKTLYERKFSVVISLQSLDLEISRSIIEEGKLIAIINCLNRFSTLSDGLNLVVSLMIDQHLEGRHRSLTKFALLDELENSFARFHMKPNSRFVGFGLNPDTSVSIFGLVLCLEPQTEQFEYIRSNNANWDRLERLYNRVFVYMVLLTGISRALLRISKSMETAEVRALIWQWKTFVTEIALRSCFDQIYSMTHDDLRGLNCTTIYQTKGLISTSIGDYLLIKCSEIIEQTIQAYNIDERLLRSLYDDVVHDDMMSATRKLRHITEVIDINNNDNYDGDLAEWVD</sequence>
<accession>A0A1E4TFD6</accession>
<dbReference type="AlphaFoldDB" id="A0A1E4TFD6"/>
<dbReference type="EMBL" id="KV453842">
    <property type="protein sequence ID" value="ODV90403.1"/>
    <property type="molecule type" value="Genomic_DNA"/>
</dbReference>
<evidence type="ECO:0000313" key="2">
    <source>
        <dbReference type="Proteomes" id="UP000095023"/>
    </source>
</evidence>
<dbReference type="Proteomes" id="UP000095023">
    <property type="component" value="Unassembled WGS sequence"/>
</dbReference>
<proteinExistence type="predicted"/>
<gene>
    <name evidence="1" type="ORF">CANCADRAFT_2129</name>
</gene>
<name>A0A1E4TFD6_9ASCO</name>
<evidence type="ECO:0000313" key="1">
    <source>
        <dbReference type="EMBL" id="ODV90403.1"/>
    </source>
</evidence>
<organism evidence="1 2">
    <name type="scientific">Tortispora caseinolytica NRRL Y-17796</name>
    <dbReference type="NCBI Taxonomy" id="767744"/>
    <lineage>
        <taxon>Eukaryota</taxon>
        <taxon>Fungi</taxon>
        <taxon>Dikarya</taxon>
        <taxon>Ascomycota</taxon>
        <taxon>Saccharomycotina</taxon>
        <taxon>Trigonopsidomycetes</taxon>
        <taxon>Trigonopsidales</taxon>
        <taxon>Trigonopsidaceae</taxon>
        <taxon>Tortispora</taxon>
    </lineage>
</organism>
<reference evidence="2" key="1">
    <citation type="submission" date="2016-02" db="EMBL/GenBank/DDBJ databases">
        <title>Comparative genomics of biotechnologically important yeasts.</title>
        <authorList>
            <consortium name="DOE Joint Genome Institute"/>
            <person name="Riley R."/>
            <person name="Haridas S."/>
            <person name="Wolfe K.H."/>
            <person name="Lopes M.R."/>
            <person name="Hittinger C.T."/>
            <person name="Goker M."/>
            <person name="Salamov A."/>
            <person name="Wisecaver J."/>
            <person name="Long T.M."/>
            <person name="Aerts A.L."/>
            <person name="Barry K."/>
            <person name="Choi C."/>
            <person name="Clum A."/>
            <person name="Coughlan A.Y."/>
            <person name="Deshpande S."/>
            <person name="Douglass A.P."/>
            <person name="Hanson S.J."/>
            <person name="Klenk H.-P."/>
            <person name="Labutti K."/>
            <person name="Lapidus A."/>
            <person name="Lindquist E."/>
            <person name="Lipzen A."/>
            <person name="Meier-Kolthoff J.P."/>
            <person name="Ohm R.A."/>
            <person name="Otillar R.P."/>
            <person name="Pangilinan J."/>
            <person name="Peng Y."/>
            <person name="Rokas A."/>
            <person name="Rosa C.A."/>
            <person name="Scheuner C."/>
            <person name="Sibirny A.A."/>
            <person name="Slot J.C."/>
            <person name="Stielow J.B."/>
            <person name="Sun H."/>
            <person name="Kurtzman C.P."/>
            <person name="Blackwell M."/>
            <person name="Jeffries T.W."/>
            <person name="Grigoriev I.V."/>
        </authorList>
    </citation>
    <scope>NUCLEOTIDE SEQUENCE [LARGE SCALE GENOMIC DNA]</scope>
    <source>
        <strain evidence="2">NRRL Y-17796</strain>
    </source>
</reference>